<keyword evidence="3 6" id="KW-0732">Signal</keyword>
<dbReference type="RefSeq" id="WP_089757864.1">
    <property type="nucleotide sequence ID" value="NZ_BKAT01000012.1"/>
</dbReference>
<reference evidence="10" key="1">
    <citation type="submission" date="2016-10" db="EMBL/GenBank/DDBJ databases">
        <authorList>
            <person name="Varghese N."/>
            <person name="Submissions S."/>
        </authorList>
    </citation>
    <scope>NUCLEOTIDE SEQUENCE [LARGE SCALE GENOMIC DNA]</scope>
    <source>
        <strain evidence="10">DSM 23920</strain>
    </source>
</reference>
<gene>
    <name evidence="9" type="ORF">SAMN05660909_00281</name>
</gene>
<feature type="domain" description="SusD-like N-terminal" evidence="8">
    <location>
        <begin position="90"/>
        <end position="220"/>
    </location>
</feature>
<evidence type="ECO:0000256" key="4">
    <source>
        <dbReference type="ARBA" id="ARBA00023136"/>
    </source>
</evidence>
<dbReference type="InterPro" id="IPR012944">
    <property type="entry name" value="SusD_RagB_dom"/>
</dbReference>
<proteinExistence type="inferred from homology"/>
<dbReference type="AlphaFoldDB" id="A0A1H3X5U0"/>
<keyword evidence="4" id="KW-0472">Membrane</keyword>
<evidence type="ECO:0000256" key="6">
    <source>
        <dbReference type="SAM" id="SignalP"/>
    </source>
</evidence>
<feature type="domain" description="RagB/SusD" evidence="7">
    <location>
        <begin position="283"/>
        <end position="509"/>
    </location>
</feature>
<dbReference type="Pfam" id="PF14322">
    <property type="entry name" value="SusD-like_3"/>
    <property type="match status" value="1"/>
</dbReference>
<evidence type="ECO:0000313" key="10">
    <source>
        <dbReference type="Proteomes" id="UP000199656"/>
    </source>
</evidence>
<dbReference type="STRING" id="408074.SAMN05660909_00281"/>
<dbReference type="OrthoDB" id="993981at2"/>
<comment type="subcellular location">
    <subcellularLocation>
        <location evidence="1">Cell outer membrane</location>
    </subcellularLocation>
</comment>
<evidence type="ECO:0000256" key="3">
    <source>
        <dbReference type="ARBA" id="ARBA00022729"/>
    </source>
</evidence>
<evidence type="ECO:0000259" key="7">
    <source>
        <dbReference type="Pfam" id="PF07980"/>
    </source>
</evidence>
<dbReference type="SUPFAM" id="SSF48452">
    <property type="entry name" value="TPR-like"/>
    <property type="match status" value="1"/>
</dbReference>
<comment type="similarity">
    <text evidence="2">Belongs to the SusD family.</text>
</comment>
<dbReference type="InterPro" id="IPR011990">
    <property type="entry name" value="TPR-like_helical_dom_sf"/>
</dbReference>
<dbReference type="EMBL" id="FNRL01000001">
    <property type="protein sequence ID" value="SDZ94759.1"/>
    <property type="molecule type" value="Genomic_DNA"/>
</dbReference>
<sequence length="509" mass="57150">MRNKKFIYISAICFASLVFPQSCSKSFLEQKNTSGITEDALFKKPEDGIALVTGIYNTFHDVDFMLKALWYQANFLTQDFQNYGADVFFKTYEVPTDFGALNTFWTRAYQGIARANSAFPIIEKMRSANIINEDLAKRLTGEAYFLRGVLYYYLASNFGGVPLELKTVTDDGRHPRNTQDEVFAAVAEDMKKAADLLPWKEDLAPADLGRANKGAALAYLGDAQMWLKKYSDAVQSYKQLQGHFQLEPKFIDIHDFNNQNGKESIFEVQFIAGADMSWNHTNNNHWLASFGMPEEITQFGYAYATADLYNSFEPGDQRKAATVIGPGDTHPDPKCQISKYPRVISNFGGINTCGTKANPWKGSDKARSGYYGVKTWRDPNVTGNTGDIYIFSGQNVIMMRYGQVLLSLAEALHKSGNDGEAIDIINNQIRHRAGLGPVSGTNVMNSLLDEYRHELAGEMSLWYMLRRSGEHLRFVKEKYGITVPAGKDLMPIPQIQIGLNQQLTQNPGY</sequence>
<name>A0A1H3X5U0_9BACT</name>
<dbReference type="InterPro" id="IPR033985">
    <property type="entry name" value="SusD-like_N"/>
</dbReference>
<dbReference type="Gene3D" id="1.25.40.390">
    <property type="match status" value="1"/>
</dbReference>
<dbReference type="Pfam" id="PF07980">
    <property type="entry name" value="SusD_RagB"/>
    <property type="match status" value="1"/>
</dbReference>
<evidence type="ECO:0000256" key="5">
    <source>
        <dbReference type="ARBA" id="ARBA00023237"/>
    </source>
</evidence>
<keyword evidence="5" id="KW-0998">Cell outer membrane</keyword>
<evidence type="ECO:0000256" key="2">
    <source>
        <dbReference type="ARBA" id="ARBA00006275"/>
    </source>
</evidence>
<keyword evidence="10" id="KW-1185">Reference proteome</keyword>
<evidence type="ECO:0000313" key="9">
    <source>
        <dbReference type="EMBL" id="SDZ94759.1"/>
    </source>
</evidence>
<accession>A0A1H3X5U0</accession>
<dbReference type="Proteomes" id="UP000199656">
    <property type="component" value="Unassembled WGS sequence"/>
</dbReference>
<protein>
    <submittedName>
        <fullName evidence="9">Starch-binding associating with outer membrane</fullName>
    </submittedName>
</protein>
<evidence type="ECO:0000256" key="1">
    <source>
        <dbReference type="ARBA" id="ARBA00004442"/>
    </source>
</evidence>
<dbReference type="GO" id="GO:0009279">
    <property type="term" value="C:cell outer membrane"/>
    <property type="evidence" value="ECO:0007669"/>
    <property type="project" value="UniProtKB-SubCell"/>
</dbReference>
<feature type="signal peptide" evidence="6">
    <location>
        <begin position="1"/>
        <end position="24"/>
    </location>
</feature>
<feature type="chain" id="PRO_5011450735" evidence="6">
    <location>
        <begin position="25"/>
        <end position="509"/>
    </location>
</feature>
<organism evidence="9 10">
    <name type="scientific">Chitinophaga terrae</name>
    <name type="common">ex Kim and Jung 2007</name>
    <dbReference type="NCBI Taxonomy" id="408074"/>
    <lineage>
        <taxon>Bacteria</taxon>
        <taxon>Pseudomonadati</taxon>
        <taxon>Bacteroidota</taxon>
        <taxon>Chitinophagia</taxon>
        <taxon>Chitinophagales</taxon>
        <taxon>Chitinophagaceae</taxon>
        <taxon>Chitinophaga</taxon>
    </lineage>
</organism>
<evidence type="ECO:0000259" key="8">
    <source>
        <dbReference type="Pfam" id="PF14322"/>
    </source>
</evidence>